<dbReference type="SMART" id="SM00025">
    <property type="entry name" value="Pumilio"/>
    <property type="match status" value="8"/>
</dbReference>
<feature type="repeat" description="Pumilio" evidence="4">
    <location>
        <begin position="879"/>
        <end position="915"/>
    </location>
</feature>
<evidence type="ECO:0000313" key="7">
    <source>
        <dbReference type="Proteomes" id="UP001652623"/>
    </source>
</evidence>
<dbReference type="InterPro" id="IPR011989">
    <property type="entry name" value="ARM-like"/>
</dbReference>
<reference evidence="8" key="1">
    <citation type="submission" date="2025-08" db="UniProtKB">
        <authorList>
            <consortium name="RefSeq"/>
        </authorList>
    </citation>
    <scope>IDENTIFICATION</scope>
    <source>
        <tissue evidence="8">Seedling</tissue>
    </source>
</reference>
<dbReference type="Pfam" id="PF00806">
    <property type="entry name" value="PUF"/>
    <property type="match status" value="8"/>
</dbReference>
<dbReference type="InterPro" id="IPR001313">
    <property type="entry name" value="Pumilio_RNA-bd_rpt"/>
</dbReference>
<evidence type="ECO:0000256" key="1">
    <source>
        <dbReference type="ARBA" id="ARBA00022737"/>
    </source>
</evidence>
<evidence type="ECO:0000256" key="2">
    <source>
        <dbReference type="ARBA" id="ARBA00022845"/>
    </source>
</evidence>
<feature type="region of interest" description="Disordered" evidence="5">
    <location>
        <begin position="35"/>
        <end position="57"/>
    </location>
</feature>
<gene>
    <name evidence="8" type="primary">LOC107411014</name>
</gene>
<dbReference type="PROSITE" id="PS50302">
    <property type="entry name" value="PUM"/>
    <property type="match status" value="8"/>
</dbReference>
<dbReference type="InterPro" id="IPR033712">
    <property type="entry name" value="Pumilio_RNA-bd"/>
</dbReference>
<dbReference type="Pfam" id="PF07990">
    <property type="entry name" value="NABP"/>
    <property type="match status" value="1"/>
</dbReference>
<evidence type="ECO:0000313" key="8">
    <source>
        <dbReference type="RefSeq" id="XP_015874004.3"/>
    </source>
</evidence>
<organism evidence="7 8">
    <name type="scientific">Ziziphus jujuba</name>
    <name type="common">Chinese jujube</name>
    <name type="synonym">Ziziphus sativa</name>
    <dbReference type="NCBI Taxonomy" id="326968"/>
    <lineage>
        <taxon>Eukaryota</taxon>
        <taxon>Viridiplantae</taxon>
        <taxon>Streptophyta</taxon>
        <taxon>Embryophyta</taxon>
        <taxon>Tracheophyta</taxon>
        <taxon>Spermatophyta</taxon>
        <taxon>Magnoliopsida</taxon>
        <taxon>eudicotyledons</taxon>
        <taxon>Gunneridae</taxon>
        <taxon>Pentapetalae</taxon>
        <taxon>rosids</taxon>
        <taxon>fabids</taxon>
        <taxon>Rosales</taxon>
        <taxon>Rhamnaceae</taxon>
        <taxon>Paliureae</taxon>
        <taxon>Ziziphus</taxon>
    </lineage>
</organism>
<dbReference type="PANTHER" id="PTHR12537">
    <property type="entry name" value="RNA BINDING PROTEIN PUMILIO-RELATED"/>
    <property type="match status" value="1"/>
</dbReference>
<dbReference type="GeneID" id="107411014"/>
<feature type="domain" description="PUM-HD" evidence="6">
    <location>
        <begin position="715"/>
        <end position="1055"/>
    </location>
</feature>
<evidence type="ECO:0000256" key="3">
    <source>
        <dbReference type="ARBA" id="ARBA00022884"/>
    </source>
</evidence>
<dbReference type="GO" id="GO:0006417">
    <property type="term" value="P:regulation of translation"/>
    <property type="evidence" value="ECO:0007669"/>
    <property type="project" value="UniProtKB-KW"/>
</dbReference>
<feature type="repeat" description="Pumilio" evidence="4">
    <location>
        <begin position="988"/>
        <end position="1029"/>
    </location>
</feature>
<dbReference type="InParanoid" id="A0A6P3Z9T9"/>
<evidence type="ECO:0000259" key="6">
    <source>
        <dbReference type="PROSITE" id="PS50303"/>
    </source>
</evidence>
<keyword evidence="1" id="KW-0677">Repeat</keyword>
<dbReference type="InterPro" id="IPR016024">
    <property type="entry name" value="ARM-type_fold"/>
</dbReference>
<feature type="repeat" description="Pumilio" evidence="4">
    <location>
        <begin position="952"/>
        <end position="987"/>
    </location>
</feature>
<dbReference type="KEGG" id="zju:107411014"/>
<protein>
    <submittedName>
        <fullName evidence="8">Pumilio homolog 2</fullName>
    </submittedName>
</protein>
<dbReference type="InterPro" id="IPR012940">
    <property type="entry name" value="NABP"/>
</dbReference>
<accession>A0A6P3Z9T9</accession>
<dbReference type="Gene3D" id="1.25.10.10">
    <property type="entry name" value="Leucine-rich Repeat Variant"/>
    <property type="match status" value="1"/>
</dbReference>
<proteinExistence type="predicted"/>
<name>A0A6P3Z9T9_ZIZJJ</name>
<feature type="region of interest" description="Disordered" evidence="5">
    <location>
        <begin position="408"/>
        <end position="474"/>
    </location>
</feature>
<feature type="repeat" description="Pumilio" evidence="4">
    <location>
        <begin position="735"/>
        <end position="770"/>
    </location>
</feature>
<feature type="repeat" description="Pumilio" evidence="4">
    <location>
        <begin position="916"/>
        <end position="951"/>
    </location>
</feature>
<keyword evidence="3" id="KW-0694">RNA-binding</keyword>
<evidence type="ECO:0000256" key="5">
    <source>
        <dbReference type="SAM" id="MobiDB-lite"/>
    </source>
</evidence>
<evidence type="ECO:0000256" key="4">
    <source>
        <dbReference type="PROSITE-ProRule" id="PRU00317"/>
    </source>
</evidence>
<feature type="repeat" description="Pumilio" evidence="4">
    <location>
        <begin position="771"/>
        <end position="806"/>
    </location>
</feature>
<dbReference type="Proteomes" id="UP001652623">
    <property type="component" value="Chromosome 10"/>
</dbReference>
<dbReference type="PANTHER" id="PTHR12537:SF128">
    <property type="entry name" value="PUMILIO HOMOLOG 1-RELATED"/>
    <property type="match status" value="1"/>
</dbReference>
<dbReference type="PROSITE" id="PS50303">
    <property type="entry name" value="PUM_HD"/>
    <property type="match status" value="1"/>
</dbReference>
<feature type="compositionally biased region" description="Basic and acidic residues" evidence="5">
    <location>
        <begin position="35"/>
        <end position="45"/>
    </location>
</feature>
<sequence>MLSELGRRPMVGGNDGSFGDELEKEIGLLLREQRRQEADDREHELNLYSRSGSAPPTVEGSLSAVGGLFGGGSVPGVGSGGGGAAAFPDFPGAKNGNGFVSEEELRSDPAYLSYYYSNVNLNPRLPPPLLSKEDWRFTQRLKGGNPVLGGIGDRRGSRADDGCGISLFSMPPGFNSRKQEGEIESDKLRGSAEWGGDGLIGLPGLGLGNKQKSLAEIFQDDLGRAAPVSGLPSRPASRNAFDENVDTVASAEADMVHLHRELLTSDALRSGANGQGSSAMQSMGPPSSYTYAAALGASLSRSTTPDPQLVARAPSPCITPIGGGRVGASEKRGITSPNSFNGVSSNMNESADLVAALSGMNLSTNGMVDDDNHLPSQIGQDVDNHQNFLFGLQGGESQNKKHPYLKKSESGHVHMPSVPHPAKGSYSDLGKNNGGGSADLSNSSSNRSVELQKSAVPSNNPYLKGSPTSTLNGGGGLPVQYQQLDGTNSSFSNYNLGGYSMNPALASMMANQLGTGNLPPLFENIAAAAPGIDSRVLGGLASGQNAAAAASESHNLRRIGSQMTGNALQSPFIDPMYLQYMRTSEYAAAQLAALNDPSSDRNYLGNSYMNLLELQKAYLGTLLSPQKSQYGVPLGGKSSGSNHHSYYGNPAFGVGMSYPGSPMASPVIPNSPVGSGSPMRHNDLNLRFPSGMRNLAGGVMGAWHLDAGCNMDESFASSLLEEFKSNKTKSFELLEIAGHVVEFSADQYGSRFIQQKLETATTEEKNMVYQEIMPQALALMTDVFGNYVIQKFFEHGLAPQRRELGNKLFGHVLTLSLQMYGCRVIQKAIEVVDLDQKIKMVEELDGHVMRCVRDQNGNHVIQKCIECVPEDAIHFIVSTFFDQVVSLSTHPYGCRVIQRVLEHCKDPNTQSKVMDEILGAVSMLAQDQYGNYVVQHVLEHGKPHERSAIIKELAGKIVQMSQQKFASNVVEKCLTFGGPAERELLVNEMLGSTDENEPLQAMMKDQFANYVVQKVLETCDDQQRELILSRIKVHLNALKKYTYGKHIVARVEKLVAAGERRIAAQSPHPA</sequence>
<dbReference type="SUPFAM" id="SSF48371">
    <property type="entry name" value="ARM repeat"/>
    <property type="match status" value="1"/>
</dbReference>
<feature type="compositionally biased region" description="Low complexity" evidence="5">
    <location>
        <begin position="438"/>
        <end position="448"/>
    </location>
</feature>
<feature type="repeat" description="Pumilio" evidence="4">
    <location>
        <begin position="843"/>
        <end position="878"/>
    </location>
</feature>
<keyword evidence="2" id="KW-0810">Translation regulation</keyword>
<dbReference type="GO" id="GO:0003729">
    <property type="term" value="F:mRNA binding"/>
    <property type="evidence" value="ECO:0007669"/>
    <property type="project" value="TreeGrafter"/>
</dbReference>
<feature type="repeat" description="Pumilio" evidence="4">
    <location>
        <begin position="807"/>
        <end position="842"/>
    </location>
</feature>
<keyword evidence="7" id="KW-1185">Reference proteome</keyword>
<dbReference type="CDD" id="cd07920">
    <property type="entry name" value="Pumilio"/>
    <property type="match status" value="1"/>
</dbReference>
<dbReference type="FunCoup" id="A0A6P3Z9T9">
    <property type="interactions" value="2331"/>
</dbReference>
<dbReference type="RefSeq" id="XP_015874004.3">
    <property type="nucleotide sequence ID" value="XM_016018518.4"/>
</dbReference>
<dbReference type="GO" id="GO:0005737">
    <property type="term" value="C:cytoplasm"/>
    <property type="evidence" value="ECO:0007669"/>
    <property type="project" value="UniProtKB-SubCell"/>
</dbReference>
<dbReference type="AlphaFoldDB" id="A0A6P3Z9T9"/>
<dbReference type="InterPro" id="IPR033133">
    <property type="entry name" value="PUM-HD"/>
</dbReference>
<feature type="compositionally biased region" description="Polar residues" evidence="5">
    <location>
        <begin position="449"/>
        <end position="471"/>
    </location>
</feature>